<dbReference type="SUPFAM" id="SSF52540">
    <property type="entry name" value="P-loop containing nucleoside triphosphate hydrolases"/>
    <property type="match status" value="1"/>
</dbReference>
<feature type="domain" description="PD-(D/E)XK endonuclease-like" evidence="14">
    <location>
        <begin position="761"/>
        <end position="1078"/>
    </location>
</feature>
<feature type="domain" description="UvrD-like helicase C-terminal" evidence="15">
    <location>
        <begin position="301"/>
        <end position="592"/>
    </location>
</feature>
<evidence type="ECO:0000259" key="14">
    <source>
        <dbReference type="Pfam" id="PF12705"/>
    </source>
</evidence>
<organism evidence="17 18">
    <name type="scientific">Blautia faecis</name>
    <dbReference type="NCBI Taxonomy" id="871665"/>
    <lineage>
        <taxon>Bacteria</taxon>
        <taxon>Bacillati</taxon>
        <taxon>Bacillota</taxon>
        <taxon>Clostridia</taxon>
        <taxon>Lachnospirales</taxon>
        <taxon>Lachnospiraceae</taxon>
        <taxon>Blautia</taxon>
    </lineage>
</organism>
<evidence type="ECO:0000256" key="13">
    <source>
        <dbReference type="ARBA" id="ARBA00023204"/>
    </source>
</evidence>
<dbReference type="Pfam" id="PF12705">
    <property type="entry name" value="PDDEXK_1"/>
    <property type="match status" value="1"/>
</dbReference>
<protein>
    <submittedName>
        <fullName evidence="17">Helicase-exonuclease AddAB subunit AddB</fullName>
    </submittedName>
</protein>
<dbReference type="PANTHER" id="PTHR30591:SF1">
    <property type="entry name" value="RECBCD ENZYME SUBUNIT RECC"/>
    <property type="match status" value="1"/>
</dbReference>
<dbReference type="Gene3D" id="3.90.320.10">
    <property type="match status" value="1"/>
</dbReference>
<dbReference type="NCBIfam" id="TIGR02773">
    <property type="entry name" value="addB_Gpos"/>
    <property type="match status" value="1"/>
</dbReference>
<evidence type="ECO:0000256" key="1">
    <source>
        <dbReference type="ARBA" id="ARBA00022485"/>
    </source>
</evidence>
<name>A0ABX2H7C6_9FIRM</name>
<evidence type="ECO:0000256" key="11">
    <source>
        <dbReference type="ARBA" id="ARBA00023014"/>
    </source>
</evidence>
<dbReference type="GO" id="GO:0004386">
    <property type="term" value="F:helicase activity"/>
    <property type="evidence" value="ECO:0007669"/>
    <property type="project" value="UniProtKB-KW"/>
</dbReference>
<dbReference type="InterPro" id="IPR038726">
    <property type="entry name" value="PDDEXK_AddAB-type"/>
</dbReference>
<evidence type="ECO:0000259" key="16">
    <source>
        <dbReference type="Pfam" id="PF21445"/>
    </source>
</evidence>
<dbReference type="Proteomes" id="UP001644719">
    <property type="component" value="Unassembled WGS sequence"/>
</dbReference>
<keyword evidence="12" id="KW-0238">DNA-binding</keyword>
<keyword evidence="18" id="KW-1185">Reference proteome</keyword>
<evidence type="ECO:0000256" key="5">
    <source>
        <dbReference type="ARBA" id="ARBA00022763"/>
    </source>
</evidence>
<dbReference type="Gene3D" id="3.40.50.300">
    <property type="entry name" value="P-loop containing nucleotide triphosphate hydrolases"/>
    <property type="match status" value="4"/>
</dbReference>
<dbReference type="Pfam" id="PF21445">
    <property type="entry name" value="ADDB_N"/>
    <property type="match status" value="1"/>
</dbReference>
<keyword evidence="4" id="KW-0547">Nucleotide-binding</keyword>
<keyword evidence="3" id="KW-0479">Metal-binding</keyword>
<dbReference type="InterPro" id="IPR014017">
    <property type="entry name" value="DNA_helicase_UvrD-like_C"/>
</dbReference>
<accession>A0ABX2H7C6</accession>
<proteinExistence type="predicted"/>
<dbReference type="PANTHER" id="PTHR30591">
    <property type="entry name" value="RECBCD ENZYME SUBUNIT RECC"/>
    <property type="match status" value="1"/>
</dbReference>
<evidence type="ECO:0000256" key="10">
    <source>
        <dbReference type="ARBA" id="ARBA00023004"/>
    </source>
</evidence>
<gene>
    <name evidence="17" type="primary">addB</name>
    <name evidence="17" type="ORF">G5B17_06570</name>
</gene>
<keyword evidence="7 17" id="KW-0347">Helicase</keyword>
<evidence type="ECO:0000313" key="17">
    <source>
        <dbReference type="EMBL" id="NSG85103.1"/>
    </source>
</evidence>
<dbReference type="InterPro" id="IPR011604">
    <property type="entry name" value="PDDEXK-like_dom_sf"/>
</dbReference>
<sequence length="1110" mass="127601">MSLQFIIGSSGIGKTHYACEQIIRESMENPQHLYYIIVPEQFTMQTQKNVVEMHPGKGILNIDVLSFQRLAYRIFEETGGAMEVLLDDTGKSMVLQKLVQQHRKNLPYLGNQMNNPGYLDEVKSLISEFMQYDIREEELQDMLGKTGEDSLLHMKMQDVGVLYQAFLQYLEGHYMTGEGVMDALKKAIPFSDKLKKSVLLLDGFTGFTPVQMNVIRELLNVCDKVLVTVTMDARENPLQMGKPHQLFYMSRKMIHTLSGLTSNLDDPVLLKDERKGRFGNSTSLDFLEKHLFRYRRSVYEKKQEEICIFAAESPVKELEETARRIRRLVREKNLKYGEIAVITGNLEAYKSIASQVFEESRIPYFLDEKHTILMNPFIEYIRAVLEMVTKGFSYESVFRYLRCDMSGLGRDQVDMLENYVLALGIRGYKKWSEKWVRVYRTMDPEDIQVLNEYREIFVREAEILAQGFSSGKRKVCEYCYSLYQFIESCEIQKKLKKQELFFKEKGEKALEKEYAQIYGIVMELLDRMVEILGEEEITRTEFVQLLETGFAKSKVALIPPSMDQVLVGDMERTRLKEIKALFFVGVNEGNIPKNTDSGGILTQMDREFFADEGMELAPGPKELMNTQRFYLYLNLTKPSEHLCLSYSLSNGKGEPISPAYLIHSIQALYPGLEVKNAGDEEFSLNAMELPGTSLECFLKGLGEGAVGQGSPLYSELYSWYLRSPKYRTLAQKLVEASRTRKPADIISESVAKVLYGEVSPYSATRLERYSACAFAHFLQYGLKLTERAEYEFRAMDMGNIMHKVLESLIKEVNKEKLSLAELSEEERDALADRLVDEISADYGNTILKSSARNEYMIQRTKRMVRRTVWAIQKQLKSGEFEPEGVEVVFQGGRIDRVDTMETDDGKLYVRVIDYKTGNTSFDLVSLYHGLQLQLMIYMDGALTVEQNKHKDKEVIPAGVFYYNIKDPMIQEKIDADIETVQEKVLKELKMNGLVLKDKELVQKMDSSLVSIPVSFNKDGSFRKNSSVASKEQFDILNRYVKTKISHIRQSIMTGDAQVSPYMMGKKNACTYCPYSGVCGFDMDIPGYEFRRLKNFTDEELWDAFVKEVDE</sequence>
<dbReference type="InterPro" id="IPR014140">
    <property type="entry name" value="DNA_helicase_suAddB"/>
</dbReference>
<dbReference type="EMBL" id="JAAITS010000014">
    <property type="protein sequence ID" value="NSG85103.1"/>
    <property type="molecule type" value="Genomic_DNA"/>
</dbReference>
<keyword evidence="8" id="KW-0269">Exonuclease</keyword>
<evidence type="ECO:0000259" key="15">
    <source>
        <dbReference type="Pfam" id="PF13361"/>
    </source>
</evidence>
<keyword evidence="9" id="KW-0067">ATP-binding</keyword>
<keyword evidence="10" id="KW-0408">Iron</keyword>
<keyword evidence="13" id="KW-0234">DNA repair</keyword>
<evidence type="ECO:0000256" key="4">
    <source>
        <dbReference type="ARBA" id="ARBA00022741"/>
    </source>
</evidence>
<keyword evidence="2" id="KW-0540">Nuclease</keyword>
<evidence type="ECO:0000256" key="12">
    <source>
        <dbReference type="ARBA" id="ARBA00023125"/>
    </source>
</evidence>
<keyword evidence="11" id="KW-0411">Iron-sulfur</keyword>
<dbReference type="InterPro" id="IPR027417">
    <property type="entry name" value="P-loop_NTPase"/>
</dbReference>
<feature type="domain" description="ATP-dependent helicase/deoxyribonuclease subunit B N-terminal" evidence="16">
    <location>
        <begin position="5"/>
        <end position="288"/>
    </location>
</feature>
<keyword evidence="5" id="KW-0227">DNA damage</keyword>
<evidence type="ECO:0000256" key="3">
    <source>
        <dbReference type="ARBA" id="ARBA00022723"/>
    </source>
</evidence>
<dbReference type="RefSeq" id="WP_173769581.1">
    <property type="nucleotide sequence ID" value="NZ_JAAITS010000014.1"/>
</dbReference>
<evidence type="ECO:0000256" key="8">
    <source>
        <dbReference type="ARBA" id="ARBA00022839"/>
    </source>
</evidence>
<reference evidence="17 18" key="1">
    <citation type="journal article" date="2020" name="Cell Host Microbe">
        <title>Functional and Genomic Variation between Human-Derived Isolates of Lachnospiraceae Reveals Inter- and Intra-Species Diversity.</title>
        <authorList>
            <person name="Sorbara M.T."/>
            <person name="Littmann E.R."/>
            <person name="Fontana E."/>
            <person name="Moody T.U."/>
            <person name="Kohout C.E."/>
            <person name="Gjonbalaj M."/>
            <person name="Eaton V."/>
            <person name="Seok R."/>
            <person name="Leiner I.M."/>
            <person name="Pamer E.G."/>
        </authorList>
    </citation>
    <scope>NUCLEOTIDE SEQUENCE [LARGE SCALE GENOMIC DNA]</scope>
    <source>
        <strain evidence="17 18">MSK.17.74</strain>
    </source>
</reference>
<comment type="caution">
    <text evidence="17">The sequence shown here is derived from an EMBL/GenBank/DDBJ whole genome shotgun (WGS) entry which is preliminary data.</text>
</comment>
<dbReference type="InterPro" id="IPR049035">
    <property type="entry name" value="ADDB_N"/>
</dbReference>
<evidence type="ECO:0000256" key="7">
    <source>
        <dbReference type="ARBA" id="ARBA00022806"/>
    </source>
</evidence>
<evidence type="ECO:0000313" key="18">
    <source>
        <dbReference type="Proteomes" id="UP001644719"/>
    </source>
</evidence>
<evidence type="ECO:0000256" key="2">
    <source>
        <dbReference type="ARBA" id="ARBA00022722"/>
    </source>
</evidence>
<dbReference type="Pfam" id="PF13361">
    <property type="entry name" value="UvrD_C"/>
    <property type="match status" value="1"/>
</dbReference>
<evidence type="ECO:0000256" key="9">
    <source>
        <dbReference type="ARBA" id="ARBA00022840"/>
    </source>
</evidence>
<keyword evidence="6" id="KW-0378">Hydrolase</keyword>
<keyword evidence="1" id="KW-0004">4Fe-4S</keyword>
<evidence type="ECO:0000256" key="6">
    <source>
        <dbReference type="ARBA" id="ARBA00022801"/>
    </source>
</evidence>